<dbReference type="EMBL" id="CP068439">
    <property type="protein sequence ID" value="QQX76523.1"/>
    <property type="molecule type" value="Genomic_DNA"/>
</dbReference>
<evidence type="ECO:0000313" key="2">
    <source>
        <dbReference type="Proteomes" id="UP000629420"/>
    </source>
</evidence>
<keyword evidence="2" id="KW-1185">Reference proteome</keyword>
<gene>
    <name evidence="1" type="ORF">JK629_14540</name>
</gene>
<dbReference type="Proteomes" id="UP000629420">
    <property type="component" value="Chromosome"/>
</dbReference>
<organism evidence="1 2">
    <name type="scientific">Aequorivita iocasae</name>
    <dbReference type="NCBI Taxonomy" id="2803865"/>
    <lineage>
        <taxon>Bacteria</taxon>
        <taxon>Pseudomonadati</taxon>
        <taxon>Bacteroidota</taxon>
        <taxon>Flavobacteriia</taxon>
        <taxon>Flavobacteriales</taxon>
        <taxon>Flavobacteriaceae</taxon>
        <taxon>Aequorivita</taxon>
    </lineage>
</organism>
<accession>A0ABX7DSJ5</accession>
<protein>
    <submittedName>
        <fullName evidence="1">Uncharacterized protein</fullName>
    </submittedName>
</protein>
<name>A0ABX7DSJ5_9FLAO</name>
<sequence length="34" mass="3885">MGVSYDAVSKYERDDIKHLRGSGQKDFQNALRVT</sequence>
<reference evidence="1 2" key="1">
    <citation type="submission" date="2021-01" db="EMBL/GenBank/DDBJ databases">
        <title>Aequorivita sp. strain KX20305, a bacterium isolated from the sediment collected at a cold seep field in South China Sea.</title>
        <authorList>
            <person name="Zhang H."/>
            <person name="Li C."/>
        </authorList>
    </citation>
    <scope>NUCLEOTIDE SEQUENCE [LARGE SCALE GENOMIC DNA]</scope>
    <source>
        <strain evidence="1 2">KX20305</strain>
    </source>
</reference>
<proteinExistence type="predicted"/>
<evidence type="ECO:0000313" key="1">
    <source>
        <dbReference type="EMBL" id="QQX76523.1"/>
    </source>
</evidence>